<dbReference type="Proteomes" id="UP000094455">
    <property type="component" value="Unassembled WGS sequence"/>
</dbReference>
<dbReference type="InterPro" id="IPR037256">
    <property type="entry name" value="ASC_dom_sf"/>
</dbReference>
<evidence type="ECO:0000256" key="1">
    <source>
        <dbReference type="ARBA" id="ARBA00004496"/>
    </source>
</evidence>
<dbReference type="GO" id="GO:0007165">
    <property type="term" value="P:signal transduction"/>
    <property type="evidence" value="ECO:0007669"/>
    <property type="project" value="TreeGrafter"/>
</dbReference>
<dbReference type="Gene3D" id="2.60.40.10">
    <property type="entry name" value="Immunoglobulins"/>
    <property type="match status" value="1"/>
</dbReference>
<feature type="compositionally biased region" description="Basic and acidic residues" evidence="4">
    <location>
        <begin position="1"/>
        <end position="13"/>
    </location>
</feature>
<dbReference type="GO" id="GO:0001403">
    <property type="term" value="P:invasive growth in response to glucose limitation"/>
    <property type="evidence" value="ECO:0007669"/>
    <property type="project" value="UniProtKB-ARBA"/>
</dbReference>
<evidence type="ECO:0000313" key="6">
    <source>
        <dbReference type="EMBL" id="ODQ49293.1"/>
    </source>
</evidence>
<evidence type="ECO:0000313" key="7">
    <source>
        <dbReference type="Proteomes" id="UP000094455"/>
    </source>
</evidence>
<dbReference type="AlphaFoldDB" id="A0A1E3NUN6"/>
<dbReference type="Gene3D" id="6.20.250.60">
    <property type="match status" value="1"/>
</dbReference>
<dbReference type="GO" id="GO:0140767">
    <property type="term" value="F:enzyme-substrate adaptor activity"/>
    <property type="evidence" value="ECO:0007669"/>
    <property type="project" value="UniProtKB-ARBA"/>
</dbReference>
<dbReference type="GeneID" id="30177207"/>
<dbReference type="CDD" id="cd02859">
    <property type="entry name" value="E_set_AMPKbeta_like_N"/>
    <property type="match status" value="1"/>
</dbReference>
<dbReference type="PANTHER" id="PTHR10343">
    <property type="entry name" value="5'-AMP-ACTIVATED PROTEIN KINASE , BETA SUBUNIT"/>
    <property type="match status" value="1"/>
</dbReference>
<protein>
    <recommendedName>
        <fullName evidence="5">Association with the SNF1 complex (ASC) domain-containing protein</fullName>
    </recommendedName>
</protein>
<evidence type="ECO:0000259" key="5">
    <source>
        <dbReference type="SMART" id="SM01010"/>
    </source>
</evidence>
<reference evidence="6 7" key="1">
    <citation type="journal article" date="2016" name="Proc. Natl. Acad. Sci. U.S.A.">
        <title>Comparative genomics of biotechnologically important yeasts.</title>
        <authorList>
            <person name="Riley R."/>
            <person name="Haridas S."/>
            <person name="Wolfe K.H."/>
            <person name="Lopes M.R."/>
            <person name="Hittinger C.T."/>
            <person name="Goeker M."/>
            <person name="Salamov A.A."/>
            <person name="Wisecaver J.H."/>
            <person name="Long T.M."/>
            <person name="Calvey C.H."/>
            <person name="Aerts A.L."/>
            <person name="Barry K.W."/>
            <person name="Choi C."/>
            <person name="Clum A."/>
            <person name="Coughlan A.Y."/>
            <person name="Deshpande S."/>
            <person name="Douglass A.P."/>
            <person name="Hanson S.J."/>
            <person name="Klenk H.-P."/>
            <person name="LaButti K.M."/>
            <person name="Lapidus A."/>
            <person name="Lindquist E.A."/>
            <person name="Lipzen A.M."/>
            <person name="Meier-Kolthoff J.P."/>
            <person name="Ohm R.A."/>
            <person name="Otillar R.P."/>
            <person name="Pangilinan J.L."/>
            <person name="Peng Y."/>
            <person name="Rokas A."/>
            <person name="Rosa C.A."/>
            <person name="Scheuner C."/>
            <person name="Sibirny A.A."/>
            <person name="Slot J.C."/>
            <person name="Stielow J.B."/>
            <person name="Sun H."/>
            <person name="Kurtzman C.P."/>
            <person name="Blackwell M."/>
            <person name="Grigoriev I.V."/>
            <person name="Jeffries T.W."/>
        </authorList>
    </citation>
    <scope>NUCLEOTIDE SEQUENCE [LARGE SCALE GENOMIC DNA]</scope>
    <source>
        <strain evidence="6 7">NRRL Y-2026</strain>
    </source>
</reference>
<dbReference type="FunFam" id="2.60.40.10:FF:000562">
    <property type="entry name" value="Snf1 kinase complex beta-subunit Gal83"/>
    <property type="match status" value="1"/>
</dbReference>
<evidence type="ECO:0000256" key="3">
    <source>
        <dbReference type="ARBA" id="ARBA00022490"/>
    </source>
</evidence>
<evidence type="ECO:0000256" key="2">
    <source>
        <dbReference type="ARBA" id="ARBA00010926"/>
    </source>
</evidence>
<dbReference type="InterPro" id="IPR032640">
    <property type="entry name" value="AMPK1_CBM"/>
</dbReference>
<dbReference type="EMBL" id="KV454001">
    <property type="protein sequence ID" value="ODQ49293.1"/>
    <property type="molecule type" value="Genomic_DNA"/>
</dbReference>
<feature type="compositionally biased region" description="Basic and acidic residues" evidence="4">
    <location>
        <begin position="24"/>
        <end position="41"/>
    </location>
</feature>
<dbReference type="GO" id="GO:0031588">
    <property type="term" value="C:nucleotide-activated protein kinase complex"/>
    <property type="evidence" value="ECO:0007669"/>
    <property type="project" value="TreeGrafter"/>
</dbReference>
<evidence type="ECO:0000256" key="4">
    <source>
        <dbReference type="SAM" id="MobiDB-lite"/>
    </source>
</evidence>
<keyword evidence="7" id="KW-1185">Reference proteome</keyword>
<dbReference type="InterPro" id="IPR013783">
    <property type="entry name" value="Ig-like_fold"/>
</dbReference>
<dbReference type="OrthoDB" id="531008at2759"/>
<feature type="region of interest" description="Disordered" evidence="4">
    <location>
        <begin position="1"/>
        <end position="62"/>
    </location>
</feature>
<proteinExistence type="inferred from homology"/>
<accession>A0A1E3NUN6</accession>
<dbReference type="GO" id="GO:0005634">
    <property type="term" value="C:nucleus"/>
    <property type="evidence" value="ECO:0007669"/>
    <property type="project" value="TreeGrafter"/>
</dbReference>
<sequence>MADEYTDKQRDVSMMDVTDQTEQFIEHSEQHSDMEQGHDEQTPGINGPNSGLTGGRGLPDTGLRRKSSIILSEDMGTNKLLPGSKSEDVVMDEQSDIGQNPTTLAQQPQPVLVPTVFKWTEGGERVFVMGTFTGWRKMIALNGPDPKDGSFHVQIALPPGTHRFKFVVDNEVKCSGFIPTATDHSGHLVNYLEIFPTEHDLTRDPNSKSRASLRALDSKLGLTKDDDDMGDGYSRYYDDQEANANAPAEYITSIPSIFTDPKVMEEYYVTLDNNEKKGSYTQQWLIPPQLPPHLENVILNSYNSNDKANTSGALNIPNHVVLNHLATTSIKHNTLAVASVVRYKRKYVTQILYAPLQ</sequence>
<dbReference type="STRING" id="763406.A0A1E3NUN6"/>
<keyword evidence="3" id="KW-0963">Cytoplasm</keyword>
<dbReference type="PANTHER" id="PTHR10343:SF84">
    <property type="entry name" value="5'-AMP-ACTIVATED PROTEIN KINASE SUBUNIT BETA-1"/>
    <property type="match status" value="1"/>
</dbReference>
<gene>
    <name evidence="6" type="ORF">PICMEDRAFT_14763</name>
</gene>
<comment type="subcellular location">
    <subcellularLocation>
        <location evidence="1">Cytoplasm</location>
    </subcellularLocation>
</comment>
<dbReference type="GO" id="GO:0019901">
    <property type="term" value="F:protein kinase binding"/>
    <property type="evidence" value="ECO:0007669"/>
    <property type="project" value="TreeGrafter"/>
</dbReference>
<dbReference type="Pfam" id="PF16561">
    <property type="entry name" value="AMPK1_CBM"/>
    <property type="match status" value="1"/>
</dbReference>
<dbReference type="InterPro" id="IPR006828">
    <property type="entry name" value="ASC_dom"/>
</dbReference>
<dbReference type="InterPro" id="IPR050827">
    <property type="entry name" value="CRP1_MDG1_kinase"/>
</dbReference>
<dbReference type="InterPro" id="IPR014756">
    <property type="entry name" value="Ig_E-set"/>
</dbReference>
<comment type="similarity">
    <text evidence="2">Belongs to the 5'-AMP-activated protein kinase beta subunit family.</text>
</comment>
<dbReference type="GO" id="GO:0005737">
    <property type="term" value="C:cytoplasm"/>
    <property type="evidence" value="ECO:0007669"/>
    <property type="project" value="UniProtKB-SubCell"/>
</dbReference>
<dbReference type="SUPFAM" id="SSF81296">
    <property type="entry name" value="E set domains"/>
    <property type="match status" value="1"/>
</dbReference>
<name>A0A1E3NUN6_9ASCO</name>
<dbReference type="SUPFAM" id="SSF160219">
    <property type="entry name" value="AMPKBI-like"/>
    <property type="match status" value="1"/>
</dbReference>
<dbReference type="SMART" id="SM01010">
    <property type="entry name" value="AMPKBI"/>
    <property type="match status" value="1"/>
</dbReference>
<organism evidence="6 7">
    <name type="scientific">Pichia membranifaciens NRRL Y-2026</name>
    <dbReference type="NCBI Taxonomy" id="763406"/>
    <lineage>
        <taxon>Eukaryota</taxon>
        <taxon>Fungi</taxon>
        <taxon>Dikarya</taxon>
        <taxon>Ascomycota</taxon>
        <taxon>Saccharomycotina</taxon>
        <taxon>Pichiomycetes</taxon>
        <taxon>Pichiales</taxon>
        <taxon>Pichiaceae</taxon>
        <taxon>Pichia</taxon>
    </lineage>
</organism>
<dbReference type="RefSeq" id="XP_019020406.1">
    <property type="nucleotide sequence ID" value="XM_019160520.1"/>
</dbReference>
<feature type="domain" description="Association with the SNF1 complex (ASC)" evidence="5">
    <location>
        <begin position="243"/>
        <end position="356"/>
    </location>
</feature>
<dbReference type="Pfam" id="PF04739">
    <property type="entry name" value="AMPKBI"/>
    <property type="match status" value="1"/>
</dbReference>